<dbReference type="PROSITE" id="PS51755">
    <property type="entry name" value="OMPR_PHOB"/>
    <property type="match status" value="1"/>
</dbReference>
<evidence type="ECO:0000256" key="3">
    <source>
        <dbReference type="PROSITE-ProRule" id="PRU01091"/>
    </source>
</evidence>
<dbReference type="SUPFAM" id="SSF52540">
    <property type="entry name" value="P-loop containing nucleoside triphosphate hydrolases"/>
    <property type="match status" value="1"/>
</dbReference>
<dbReference type="Proteomes" id="UP001524318">
    <property type="component" value="Unassembled WGS sequence"/>
</dbReference>
<dbReference type="InterPro" id="IPR001867">
    <property type="entry name" value="OmpR/PhoB-type_DNA-bd"/>
</dbReference>
<gene>
    <name evidence="5" type="ORF">NFC73_04985</name>
</gene>
<name>A0ABT1LPI6_9MICC</name>
<comment type="caution">
    <text evidence="5">The sequence shown here is derived from an EMBL/GenBank/DDBJ whole genome shotgun (WGS) entry which is preliminary data.</text>
</comment>
<evidence type="ECO:0000256" key="1">
    <source>
        <dbReference type="ARBA" id="ARBA00005820"/>
    </source>
</evidence>
<dbReference type="InterPro" id="IPR027417">
    <property type="entry name" value="P-loop_NTPase"/>
</dbReference>
<sequence length="989" mass="107590">MGALWIRTLGPLEVVADGAPVIVGSRKLRIVLECLALRANSVVSTDFLAEAVWDGRPPAQPGPQLQVYVANLRRLLQPDRSRGIAAQRLASRPGGYVLTAAEDELDLLQFRENVTAGELAVQAGDLAGGTELLRQAVELFKGAAFPDLADVELLRPDLDALEEARLDAHQDLIDVELAMGRHGTLVGELQRLVSRHAYRERLWASLVLALYRSDRQADALAACREARSIFVEELGIEPGTRLQELETMVLRQDGSLAAPAVDGHRRIRQRLDNLPAELTPMVGREAELGEVCSLYRSEGCRLLTVTGPGGTGKTRLALAAAVRLGERMADGVGWVNLAPLTQVQQVPGAIAAALGLEDWGGEDPLKVASRFLRTRRVLLVLDNFEHLEEAWPVVLDMLTAAPDLLILTTSRRRLGLRAEYEYELAPLALPPLEMPLLPPVLKEVPSVKLLLARGRAVRPHFDLDHGNAAVLTRLCHRLDGLPLAIELAAAQLRDHSETELLDDLEVSLAALPAAFRDLPDRQRTVTATIAWSHQLLGEAERRLFDQLGVFAADPTMAAVNSICGQPPGTETMPEDLLISLARHSLLRRYTDPAGQSRVSMLHSIREFARDRLASRGEAATVRRQHAEFYLSLAEAVSPHLWTQGQVDAFRMLNADAPDMRGALLWAIGPGGSTDLALRLVGHLWHYWELTGDAAEQCEIALKLVSVTPNAPPALKAPALSGTATLCWILGRNDEASDFHHRALQAFQAAGNDQGVAWTTMCLATQAAERDDPVSAQRLAAEALSLPQSSRRTRVAALIVLGLSAFYAGDQVRALELCRECVERARPLGDRWLLGIALVNLAECTELAGDHDTAEQLLYEALGAALKLGAQGHVVAFLESLAGVYAAEHRVELAIRVLSAADSYRTDRGMPLYPAEQHRVESVITKARTEAGPIRFGLAWAGGQALTLTQVLLEVLQGKKESSQQEPAADLRFHLPAEQSTKSALNAAPW</sequence>
<dbReference type="Pfam" id="PF13401">
    <property type="entry name" value="AAA_22"/>
    <property type="match status" value="1"/>
</dbReference>
<dbReference type="InterPro" id="IPR036388">
    <property type="entry name" value="WH-like_DNA-bd_sf"/>
</dbReference>
<dbReference type="Gene3D" id="1.10.10.10">
    <property type="entry name" value="Winged helix-like DNA-binding domain superfamily/Winged helix DNA-binding domain"/>
    <property type="match status" value="1"/>
</dbReference>
<keyword evidence="6" id="KW-1185">Reference proteome</keyword>
<dbReference type="PRINTS" id="PR00364">
    <property type="entry name" value="DISEASERSIST"/>
</dbReference>
<reference evidence="5 6" key="1">
    <citation type="submission" date="2022-06" db="EMBL/GenBank/DDBJ databases">
        <title>Pseudarthrobacter sp. strain RMG13 Genome sequencing and assembly.</title>
        <authorList>
            <person name="Kim I."/>
        </authorList>
    </citation>
    <scope>NUCLEOTIDE SEQUENCE [LARGE SCALE GENOMIC DNA]</scope>
    <source>
        <strain evidence="5 6">RMG13</strain>
    </source>
</reference>
<organism evidence="5 6">
    <name type="scientific">Pseudarthrobacter humi</name>
    <dbReference type="NCBI Taxonomy" id="2952523"/>
    <lineage>
        <taxon>Bacteria</taxon>
        <taxon>Bacillati</taxon>
        <taxon>Actinomycetota</taxon>
        <taxon>Actinomycetes</taxon>
        <taxon>Micrococcales</taxon>
        <taxon>Micrococcaceae</taxon>
        <taxon>Pseudarthrobacter</taxon>
    </lineage>
</organism>
<dbReference type="InterPro" id="IPR011990">
    <property type="entry name" value="TPR-like_helical_dom_sf"/>
</dbReference>
<dbReference type="PANTHER" id="PTHR47691">
    <property type="entry name" value="REGULATOR-RELATED"/>
    <property type="match status" value="1"/>
</dbReference>
<feature type="DNA-binding region" description="OmpR/PhoB-type" evidence="3">
    <location>
        <begin position="1"/>
        <end position="100"/>
    </location>
</feature>
<proteinExistence type="inferred from homology"/>
<accession>A0ABT1LPI6</accession>
<dbReference type="EMBL" id="JANCLV010000002">
    <property type="protein sequence ID" value="MCP8999096.1"/>
    <property type="molecule type" value="Genomic_DNA"/>
</dbReference>
<keyword evidence="2 3" id="KW-0238">DNA-binding</keyword>
<dbReference type="Gene3D" id="3.40.50.300">
    <property type="entry name" value="P-loop containing nucleotide triphosphate hydrolases"/>
    <property type="match status" value="1"/>
</dbReference>
<comment type="similarity">
    <text evidence="1">Belongs to the AfsR/DnrI/RedD regulatory family.</text>
</comment>
<evidence type="ECO:0000259" key="4">
    <source>
        <dbReference type="PROSITE" id="PS51755"/>
    </source>
</evidence>
<dbReference type="InterPro" id="IPR016032">
    <property type="entry name" value="Sig_transdc_resp-reg_C-effctor"/>
</dbReference>
<dbReference type="RefSeq" id="WP_254748111.1">
    <property type="nucleotide sequence ID" value="NZ_JANCLV010000002.1"/>
</dbReference>
<dbReference type="InterPro" id="IPR005158">
    <property type="entry name" value="BTAD"/>
</dbReference>
<dbReference type="InterPro" id="IPR049945">
    <property type="entry name" value="AAA_22"/>
</dbReference>
<evidence type="ECO:0000256" key="2">
    <source>
        <dbReference type="ARBA" id="ARBA00023125"/>
    </source>
</evidence>
<dbReference type="CDD" id="cd15831">
    <property type="entry name" value="BTAD"/>
    <property type="match status" value="1"/>
</dbReference>
<dbReference type="Pfam" id="PF03704">
    <property type="entry name" value="BTAD"/>
    <property type="match status" value="1"/>
</dbReference>
<dbReference type="SUPFAM" id="SSF48452">
    <property type="entry name" value="TPR-like"/>
    <property type="match status" value="2"/>
</dbReference>
<dbReference type="SMART" id="SM00862">
    <property type="entry name" value="Trans_reg_C"/>
    <property type="match status" value="1"/>
</dbReference>
<evidence type="ECO:0000313" key="5">
    <source>
        <dbReference type="EMBL" id="MCP8999096.1"/>
    </source>
</evidence>
<feature type="domain" description="OmpR/PhoB-type" evidence="4">
    <location>
        <begin position="1"/>
        <end position="100"/>
    </location>
</feature>
<dbReference type="SUPFAM" id="SSF46894">
    <property type="entry name" value="C-terminal effector domain of the bipartite response regulators"/>
    <property type="match status" value="1"/>
</dbReference>
<protein>
    <submittedName>
        <fullName evidence="5">Winged helix-turn-helix domain-containing protein</fullName>
    </submittedName>
</protein>
<dbReference type="Gene3D" id="1.25.40.10">
    <property type="entry name" value="Tetratricopeptide repeat domain"/>
    <property type="match status" value="2"/>
</dbReference>
<dbReference type="PANTHER" id="PTHR47691:SF3">
    <property type="entry name" value="HTH-TYPE TRANSCRIPTIONAL REGULATOR RV0890C-RELATED"/>
    <property type="match status" value="1"/>
</dbReference>
<dbReference type="SMART" id="SM01043">
    <property type="entry name" value="BTAD"/>
    <property type="match status" value="1"/>
</dbReference>
<dbReference type="Pfam" id="PF00486">
    <property type="entry name" value="Trans_reg_C"/>
    <property type="match status" value="1"/>
</dbReference>
<evidence type="ECO:0000313" key="6">
    <source>
        <dbReference type="Proteomes" id="UP001524318"/>
    </source>
</evidence>